<sequence>MSSIKEEYLNGLKLSITGRKAQKAISYIEKLTECTPFDYTFKKKITIQFIRAINKNMHTVIKCFIEGKLNFDLQDDNGGTPLIWSIRNKMEDLSILLIETGSDVNVREKDGRTPLIEAVCQMNLKITKKLIGFGCHIGIADKGGTFAVERVIERCYKNESIGIQLFDCLTKKCCDNYYQSDIQKIFKSISFRGHRMTPLTKDIYEKIILNNNFGIAHCNCKFPLFINKILIESNQWPKKEITIDVLKMNDKDKYGDTALIYCIRNLVDDEMALRLINMKCDIQFKCNKKYNINGISILELSLRYYKFTVTLALILRYIELNDITFMDEIKENQLVFNDYQNCLCREDIKKKLMPLHINKLLLIIRHNIYLLHGPLNNKDIIGLIVGYMM</sequence>
<dbReference type="EMBL" id="MK072076">
    <property type="protein sequence ID" value="AYV78398.1"/>
    <property type="molecule type" value="Genomic_DNA"/>
</dbReference>
<dbReference type="InterPro" id="IPR002110">
    <property type="entry name" value="Ankyrin_rpt"/>
</dbReference>
<dbReference type="SMART" id="SM00248">
    <property type="entry name" value="ANK"/>
    <property type="match status" value="3"/>
</dbReference>
<name>A0A3G4ZU21_9VIRU</name>
<dbReference type="PANTHER" id="PTHR24183">
    <property type="entry name" value="FIBRONECTIN TYPE 3 AND ANKYRIN REPEAT DOMAINS PROTEIN 1"/>
    <property type="match status" value="1"/>
</dbReference>
<dbReference type="InterPro" id="IPR036770">
    <property type="entry name" value="Ankyrin_rpt-contain_sf"/>
</dbReference>
<protein>
    <submittedName>
        <fullName evidence="1">Uncharacterized protein</fullName>
    </submittedName>
</protein>
<dbReference type="SUPFAM" id="SSF48403">
    <property type="entry name" value="Ankyrin repeat"/>
    <property type="match status" value="1"/>
</dbReference>
<dbReference type="Gene3D" id="1.25.40.20">
    <property type="entry name" value="Ankyrin repeat-containing domain"/>
    <property type="match status" value="1"/>
</dbReference>
<dbReference type="PROSITE" id="PS50088">
    <property type="entry name" value="ANK_REPEAT"/>
    <property type="match status" value="2"/>
</dbReference>
<dbReference type="PROSITE" id="PS50297">
    <property type="entry name" value="ANK_REP_REGION"/>
    <property type="match status" value="1"/>
</dbReference>
<reference evidence="1" key="1">
    <citation type="submission" date="2018-10" db="EMBL/GenBank/DDBJ databases">
        <title>Hidden diversity of soil giant viruses.</title>
        <authorList>
            <person name="Schulz F."/>
            <person name="Alteio L."/>
            <person name="Goudeau D."/>
            <person name="Ryan E.M."/>
            <person name="Malmstrom R.R."/>
            <person name="Blanchard J."/>
            <person name="Woyke T."/>
        </authorList>
    </citation>
    <scope>NUCLEOTIDE SEQUENCE</scope>
    <source>
        <strain evidence="1">EDV1</strain>
    </source>
</reference>
<proteinExistence type="predicted"/>
<gene>
    <name evidence="1" type="ORF">Edafosvirus11_33</name>
</gene>
<dbReference type="Pfam" id="PF12796">
    <property type="entry name" value="Ank_2"/>
    <property type="match status" value="1"/>
</dbReference>
<dbReference type="PANTHER" id="PTHR24183:SF1">
    <property type="entry name" value="FIBRONECTIN TYPE 3 AND ANKYRIN REPEAT DOMAINS PROTEIN 1"/>
    <property type="match status" value="1"/>
</dbReference>
<accession>A0A3G4ZU21</accession>
<organism evidence="1">
    <name type="scientific">Edafosvirus sp</name>
    <dbReference type="NCBI Taxonomy" id="2487765"/>
    <lineage>
        <taxon>Viruses</taxon>
        <taxon>Varidnaviria</taxon>
        <taxon>Bamfordvirae</taxon>
        <taxon>Nucleocytoviricota</taxon>
        <taxon>Megaviricetes</taxon>
        <taxon>Imitervirales</taxon>
        <taxon>Mimiviridae</taxon>
        <taxon>Klosneuvirinae</taxon>
    </lineage>
</organism>
<evidence type="ECO:0000313" key="1">
    <source>
        <dbReference type="EMBL" id="AYV78398.1"/>
    </source>
</evidence>